<keyword evidence="2" id="KW-1185">Reference proteome</keyword>
<organism evidence="1 2">
    <name type="scientific">Araneus ventricosus</name>
    <name type="common">Orbweaver spider</name>
    <name type="synonym">Epeira ventricosa</name>
    <dbReference type="NCBI Taxonomy" id="182803"/>
    <lineage>
        <taxon>Eukaryota</taxon>
        <taxon>Metazoa</taxon>
        <taxon>Ecdysozoa</taxon>
        <taxon>Arthropoda</taxon>
        <taxon>Chelicerata</taxon>
        <taxon>Arachnida</taxon>
        <taxon>Araneae</taxon>
        <taxon>Araneomorphae</taxon>
        <taxon>Entelegynae</taxon>
        <taxon>Araneoidea</taxon>
        <taxon>Araneidae</taxon>
        <taxon>Araneus</taxon>
    </lineage>
</organism>
<evidence type="ECO:0000313" key="1">
    <source>
        <dbReference type="EMBL" id="GBM55420.1"/>
    </source>
</evidence>
<evidence type="ECO:0000313" key="2">
    <source>
        <dbReference type="Proteomes" id="UP000499080"/>
    </source>
</evidence>
<dbReference type="Proteomes" id="UP000499080">
    <property type="component" value="Unassembled WGS sequence"/>
</dbReference>
<protein>
    <submittedName>
        <fullName evidence="1">Uncharacterized protein</fullName>
    </submittedName>
</protein>
<dbReference type="EMBL" id="BGPR01001500">
    <property type="protein sequence ID" value="GBM55420.1"/>
    <property type="molecule type" value="Genomic_DNA"/>
</dbReference>
<accession>A0A4Y2GNZ2</accession>
<dbReference type="AlphaFoldDB" id="A0A4Y2GNZ2"/>
<comment type="caution">
    <text evidence="1">The sequence shown here is derived from an EMBL/GenBank/DDBJ whole genome shotgun (WGS) entry which is preliminary data.</text>
</comment>
<gene>
    <name evidence="1" type="ORF">AVEN_123505_1</name>
</gene>
<proteinExistence type="predicted"/>
<reference evidence="1 2" key="1">
    <citation type="journal article" date="2019" name="Sci. Rep.">
        <title>Orb-weaving spider Araneus ventricosus genome elucidates the spidroin gene catalogue.</title>
        <authorList>
            <person name="Kono N."/>
            <person name="Nakamura H."/>
            <person name="Ohtoshi R."/>
            <person name="Moran D.A.P."/>
            <person name="Shinohara A."/>
            <person name="Yoshida Y."/>
            <person name="Fujiwara M."/>
            <person name="Mori M."/>
            <person name="Tomita M."/>
            <person name="Arakawa K."/>
        </authorList>
    </citation>
    <scope>NUCLEOTIDE SEQUENCE [LARGE SCALE GENOMIC DNA]</scope>
</reference>
<name>A0A4Y2GNZ2_ARAVE</name>
<sequence>MSRLIAHAQTSEALPRQSFAVALRLPGWIASTYQRDTEPRDSQECSQVEPRVRGMLIPRGCLPKSELLRDFQSELIGAPEPETQFETPNPFLSVLSNIQFLFTPSGSGAPPTFSYTG</sequence>